<name>A0ACC0H726_9ERIC</name>
<organism evidence="1 2">
    <name type="scientific">Camellia lanceoleosa</name>
    <dbReference type="NCBI Taxonomy" id="1840588"/>
    <lineage>
        <taxon>Eukaryota</taxon>
        <taxon>Viridiplantae</taxon>
        <taxon>Streptophyta</taxon>
        <taxon>Embryophyta</taxon>
        <taxon>Tracheophyta</taxon>
        <taxon>Spermatophyta</taxon>
        <taxon>Magnoliopsida</taxon>
        <taxon>eudicotyledons</taxon>
        <taxon>Gunneridae</taxon>
        <taxon>Pentapetalae</taxon>
        <taxon>asterids</taxon>
        <taxon>Ericales</taxon>
        <taxon>Theaceae</taxon>
        <taxon>Camellia</taxon>
    </lineage>
</organism>
<comment type="caution">
    <text evidence="1">The sequence shown here is derived from an EMBL/GenBank/DDBJ whole genome shotgun (WGS) entry which is preliminary data.</text>
</comment>
<accession>A0ACC0H726</accession>
<evidence type="ECO:0000313" key="1">
    <source>
        <dbReference type="EMBL" id="KAI8008400.1"/>
    </source>
</evidence>
<gene>
    <name evidence="1" type="ORF">LOK49_LG07G00080</name>
</gene>
<protein>
    <submittedName>
        <fullName evidence="1">Uncharacterized protein</fullName>
    </submittedName>
</protein>
<proteinExistence type="predicted"/>
<keyword evidence="2" id="KW-1185">Reference proteome</keyword>
<evidence type="ECO:0000313" key="2">
    <source>
        <dbReference type="Proteomes" id="UP001060215"/>
    </source>
</evidence>
<reference evidence="1 2" key="1">
    <citation type="journal article" date="2022" name="Plant J.">
        <title>Chromosome-level genome of Camellia lanceoleosa provides a valuable resource for understanding genome evolution and self-incompatibility.</title>
        <authorList>
            <person name="Gong W."/>
            <person name="Xiao S."/>
            <person name="Wang L."/>
            <person name="Liao Z."/>
            <person name="Chang Y."/>
            <person name="Mo W."/>
            <person name="Hu G."/>
            <person name="Li W."/>
            <person name="Zhao G."/>
            <person name="Zhu H."/>
            <person name="Hu X."/>
            <person name="Ji K."/>
            <person name="Xiang X."/>
            <person name="Song Q."/>
            <person name="Yuan D."/>
            <person name="Jin S."/>
            <person name="Zhang L."/>
        </authorList>
    </citation>
    <scope>NUCLEOTIDE SEQUENCE [LARGE SCALE GENOMIC DNA]</scope>
    <source>
        <strain evidence="1">SQ_2022a</strain>
    </source>
</reference>
<sequence>MLSNWASLPESMEGLIRAMDFHGDKYWGSSLFNHSHSLSLGTANHHRLLNLPRYASQPFAGELAGDHDDADDAAEAIEDSSDGVEDDDEEEENEVDRGRN</sequence>
<dbReference type="Proteomes" id="UP001060215">
    <property type="component" value="Chromosome 7"/>
</dbReference>
<dbReference type="EMBL" id="CM045764">
    <property type="protein sequence ID" value="KAI8008400.1"/>
    <property type="molecule type" value="Genomic_DNA"/>
</dbReference>